<organism evidence="1 3">
    <name type="scientific">Medicago truncatula</name>
    <name type="common">Barrel medic</name>
    <name type="synonym">Medicago tribuloides</name>
    <dbReference type="NCBI Taxonomy" id="3880"/>
    <lineage>
        <taxon>Eukaryota</taxon>
        <taxon>Viridiplantae</taxon>
        <taxon>Streptophyta</taxon>
        <taxon>Embryophyta</taxon>
        <taxon>Tracheophyta</taxon>
        <taxon>Spermatophyta</taxon>
        <taxon>Magnoliopsida</taxon>
        <taxon>eudicotyledons</taxon>
        <taxon>Gunneridae</taxon>
        <taxon>Pentapetalae</taxon>
        <taxon>rosids</taxon>
        <taxon>fabids</taxon>
        <taxon>Fabales</taxon>
        <taxon>Fabaceae</taxon>
        <taxon>Papilionoideae</taxon>
        <taxon>50 kb inversion clade</taxon>
        <taxon>NPAAA clade</taxon>
        <taxon>Hologalegina</taxon>
        <taxon>IRL clade</taxon>
        <taxon>Trifolieae</taxon>
        <taxon>Medicago</taxon>
    </lineage>
</organism>
<evidence type="ECO:0000313" key="3">
    <source>
        <dbReference type="Proteomes" id="UP000002051"/>
    </source>
</evidence>
<reference evidence="1 3" key="2">
    <citation type="journal article" date="2014" name="BMC Genomics">
        <title>An improved genome release (version Mt4.0) for the model legume Medicago truncatula.</title>
        <authorList>
            <person name="Tang H."/>
            <person name="Krishnakumar V."/>
            <person name="Bidwell S."/>
            <person name="Rosen B."/>
            <person name="Chan A."/>
            <person name="Zhou S."/>
            <person name="Gentzbittel L."/>
            <person name="Childs K.L."/>
            <person name="Yandell M."/>
            <person name="Gundlach H."/>
            <person name="Mayer K.F."/>
            <person name="Schwartz D.C."/>
            <person name="Town C.D."/>
        </authorList>
    </citation>
    <scope>GENOME REANNOTATION</scope>
    <source>
        <strain evidence="2 3">cv. Jemalong A17</strain>
    </source>
</reference>
<keyword evidence="3" id="KW-1185">Reference proteome</keyword>
<gene>
    <name evidence="1" type="ordered locus">MTR_7g074810</name>
</gene>
<proteinExistence type="predicted"/>
<protein>
    <submittedName>
        <fullName evidence="1 2">Uncharacterized protein</fullName>
    </submittedName>
</protein>
<reference evidence="1 3" key="1">
    <citation type="journal article" date="2011" name="Nature">
        <title>The Medicago genome provides insight into the evolution of rhizobial symbioses.</title>
        <authorList>
            <person name="Young N.D."/>
            <person name="Debelle F."/>
            <person name="Oldroyd G.E."/>
            <person name="Geurts R."/>
            <person name="Cannon S.B."/>
            <person name="Udvardi M.K."/>
            <person name="Benedito V.A."/>
            <person name="Mayer K.F."/>
            <person name="Gouzy J."/>
            <person name="Schoof H."/>
            <person name="Van de Peer Y."/>
            <person name="Proost S."/>
            <person name="Cook D.R."/>
            <person name="Meyers B.C."/>
            <person name="Spannagl M."/>
            <person name="Cheung F."/>
            <person name="De Mita S."/>
            <person name="Krishnakumar V."/>
            <person name="Gundlach H."/>
            <person name="Zhou S."/>
            <person name="Mudge J."/>
            <person name="Bharti A.K."/>
            <person name="Murray J.D."/>
            <person name="Naoumkina M.A."/>
            <person name="Rosen B."/>
            <person name="Silverstein K.A."/>
            <person name="Tang H."/>
            <person name="Rombauts S."/>
            <person name="Zhao P.X."/>
            <person name="Zhou P."/>
            <person name="Barbe V."/>
            <person name="Bardou P."/>
            <person name="Bechner M."/>
            <person name="Bellec A."/>
            <person name="Berger A."/>
            <person name="Berges H."/>
            <person name="Bidwell S."/>
            <person name="Bisseling T."/>
            <person name="Choisne N."/>
            <person name="Couloux A."/>
            <person name="Denny R."/>
            <person name="Deshpande S."/>
            <person name="Dai X."/>
            <person name="Doyle J.J."/>
            <person name="Dudez A.M."/>
            <person name="Farmer A.D."/>
            <person name="Fouteau S."/>
            <person name="Franken C."/>
            <person name="Gibelin C."/>
            <person name="Gish J."/>
            <person name="Goldstein S."/>
            <person name="Gonzalez A.J."/>
            <person name="Green P.J."/>
            <person name="Hallab A."/>
            <person name="Hartog M."/>
            <person name="Hua A."/>
            <person name="Humphray S.J."/>
            <person name="Jeong D.H."/>
            <person name="Jing Y."/>
            <person name="Jocker A."/>
            <person name="Kenton S.M."/>
            <person name="Kim D.J."/>
            <person name="Klee K."/>
            <person name="Lai H."/>
            <person name="Lang C."/>
            <person name="Lin S."/>
            <person name="Macmil S.L."/>
            <person name="Magdelenat G."/>
            <person name="Matthews L."/>
            <person name="McCorrison J."/>
            <person name="Monaghan E.L."/>
            <person name="Mun J.H."/>
            <person name="Najar F.Z."/>
            <person name="Nicholson C."/>
            <person name="Noirot C."/>
            <person name="O'Bleness M."/>
            <person name="Paule C.R."/>
            <person name="Poulain J."/>
            <person name="Prion F."/>
            <person name="Qin B."/>
            <person name="Qu C."/>
            <person name="Retzel E.F."/>
            <person name="Riddle C."/>
            <person name="Sallet E."/>
            <person name="Samain S."/>
            <person name="Samson N."/>
            <person name="Sanders I."/>
            <person name="Saurat O."/>
            <person name="Scarpelli C."/>
            <person name="Schiex T."/>
            <person name="Segurens B."/>
            <person name="Severin A.J."/>
            <person name="Sherrier D.J."/>
            <person name="Shi R."/>
            <person name="Sims S."/>
            <person name="Singer S.R."/>
            <person name="Sinharoy S."/>
            <person name="Sterck L."/>
            <person name="Viollet A."/>
            <person name="Wang B.B."/>
            <person name="Wang K."/>
            <person name="Wang M."/>
            <person name="Wang X."/>
            <person name="Warfsmann J."/>
            <person name="Weissenbach J."/>
            <person name="White D.D."/>
            <person name="White J.D."/>
            <person name="Wiley G.B."/>
            <person name="Wincker P."/>
            <person name="Xing Y."/>
            <person name="Yang L."/>
            <person name="Yao Z."/>
            <person name="Ying F."/>
            <person name="Zhai J."/>
            <person name="Zhou L."/>
            <person name="Zuber A."/>
            <person name="Denarie J."/>
            <person name="Dixon R.A."/>
            <person name="May G.D."/>
            <person name="Schwartz D.C."/>
            <person name="Rogers J."/>
            <person name="Quetier F."/>
            <person name="Town C.D."/>
            <person name="Roe B.A."/>
        </authorList>
    </citation>
    <scope>NUCLEOTIDE SEQUENCE [LARGE SCALE GENOMIC DNA]</scope>
    <source>
        <strain evidence="1">A17</strain>
        <strain evidence="2 3">cv. Jemalong A17</strain>
    </source>
</reference>
<dbReference type="EnsemblPlants" id="AES79931">
    <property type="protein sequence ID" value="AES79931"/>
    <property type="gene ID" value="MTR_7g074810"/>
</dbReference>
<dbReference type="HOGENOM" id="CLU_2577515_0_0_1"/>
<dbReference type="PaxDb" id="3880-AES79931"/>
<name>G7KZB5_MEDTR</name>
<dbReference type="Proteomes" id="UP000002051">
    <property type="component" value="Unassembled WGS sequence"/>
</dbReference>
<accession>G7KZB5</accession>
<sequence>MTLELPQLINIACLVQMLNLTLEIYTLIYHDAYLGCSLEGLGNIMMHAMVEIPVSPPLEQMLQDYDEWVQNQLYCLNQSSS</sequence>
<reference evidence="2" key="3">
    <citation type="submission" date="2015-04" db="UniProtKB">
        <authorList>
            <consortium name="EnsemblPlants"/>
        </authorList>
    </citation>
    <scope>IDENTIFICATION</scope>
    <source>
        <strain evidence="2">cv. Jemalong A17</strain>
    </source>
</reference>
<evidence type="ECO:0000313" key="1">
    <source>
        <dbReference type="EMBL" id="AES79931.1"/>
    </source>
</evidence>
<evidence type="ECO:0000313" key="2">
    <source>
        <dbReference type="EnsemblPlants" id="AES79931"/>
    </source>
</evidence>
<dbReference type="AlphaFoldDB" id="G7KZB5"/>
<dbReference type="EMBL" id="CM001223">
    <property type="protein sequence ID" value="AES79931.1"/>
    <property type="molecule type" value="Genomic_DNA"/>
</dbReference>